<gene>
    <name evidence="1" type="ORF">Cco03nite_21950</name>
</gene>
<reference evidence="1 2" key="1">
    <citation type="submission" date="2021-01" db="EMBL/GenBank/DDBJ databases">
        <title>Whole genome shotgun sequence of Catellatospora coxensis NBRC 107359.</title>
        <authorList>
            <person name="Komaki H."/>
            <person name="Tamura T."/>
        </authorList>
    </citation>
    <scope>NUCLEOTIDE SEQUENCE [LARGE SCALE GENOMIC DNA]</scope>
    <source>
        <strain evidence="1 2">NBRC 107359</strain>
    </source>
</reference>
<keyword evidence="2" id="KW-1185">Reference proteome</keyword>
<comment type="caution">
    <text evidence="1">The sequence shown here is derived from an EMBL/GenBank/DDBJ whole genome shotgun (WGS) entry which is preliminary data.</text>
</comment>
<dbReference type="Proteomes" id="UP000630887">
    <property type="component" value="Unassembled WGS sequence"/>
</dbReference>
<sequence>MKGIGLTGSLRVGQIKVSDLGPSAGTRTRAVWMTPPSHRLEAADGLAFILVRHVLGRRRVAR</sequence>
<protein>
    <submittedName>
        <fullName evidence="1">Uncharacterized protein</fullName>
    </submittedName>
</protein>
<proteinExistence type="predicted"/>
<dbReference type="AlphaFoldDB" id="A0A8J3KQT9"/>
<accession>A0A8J3KQT9</accession>
<evidence type="ECO:0000313" key="1">
    <source>
        <dbReference type="EMBL" id="GIG05495.1"/>
    </source>
</evidence>
<evidence type="ECO:0000313" key="2">
    <source>
        <dbReference type="Proteomes" id="UP000630887"/>
    </source>
</evidence>
<dbReference type="EMBL" id="BONI01000015">
    <property type="protein sequence ID" value="GIG05495.1"/>
    <property type="molecule type" value="Genomic_DNA"/>
</dbReference>
<organism evidence="1 2">
    <name type="scientific">Catellatospora coxensis</name>
    <dbReference type="NCBI Taxonomy" id="310354"/>
    <lineage>
        <taxon>Bacteria</taxon>
        <taxon>Bacillati</taxon>
        <taxon>Actinomycetota</taxon>
        <taxon>Actinomycetes</taxon>
        <taxon>Micromonosporales</taxon>
        <taxon>Micromonosporaceae</taxon>
        <taxon>Catellatospora</taxon>
    </lineage>
</organism>
<name>A0A8J3KQT9_9ACTN</name>